<accession>A0A2I6PFK1</accession>
<keyword evidence="2" id="KW-1185">Reference proteome</keyword>
<dbReference type="EMBL" id="MG696114">
    <property type="protein sequence ID" value="AUM58506.1"/>
    <property type="molecule type" value="Genomic_DNA"/>
</dbReference>
<evidence type="ECO:0000313" key="1">
    <source>
        <dbReference type="EMBL" id="AUM58506.1"/>
    </source>
</evidence>
<dbReference type="Proteomes" id="UP000240538">
    <property type="component" value="Segment"/>
</dbReference>
<name>A0A2I6PFK1_9CAUD</name>
<proteinExistence type="predicted"/>
<evidence type="ECO:0000313" key="2">
    <source>
        <dbReference type="Proteomes" id="UP000240538"/>
    </source>
</evidence>
<gene>
    <name evidence="1" type="ORF">phiP43_148</name>
</gene>
<organism evidence="1 2">
    <name type="scientific">Proteus phage phiP4-3</name>
    <dbReference type="NCBI Taxonomy" id="2065203"/>
    <lineage>
        <taxon>Viruses</taxon>
        <taxon>Duplodnaviria</taxon>
        <taxon>Heunggongvirae</taxon>
        <taxon>Uroviricota</taxon>
        <taxon>Caudoviricetes</taxon>
        <taxon>Pantevenvirales</taxon>
        <taxon>Straboviridae</taxon>
        <taxon>Bragavirus</taxon>
        <taxon>Bragavirus p43</taxon>
    </lineage>
</organism>
<sequence>MKIFVEWTGSYPTLCFGQWNISIDGISLTGLGNEEFDTRKSYDTWHFDDDWSEEWDSYTAGLSPESWVQLMLKHDTNSLVSSLKRHGFKDIEKILYALYPHINEEDWRHSSCGGCI</sequence>
<protein>
    <submittedName>
        <fullName evidence="1">Uncharacterized protein</fullName>
    </submittedName>
</protein>
<reference evidence="1 2" key="1">
    <citation type="submission" date="2017-12" db="EMBL/GenBank/DDBJ databases">
        <title>Complete genome sequence and characterization of bacteriophage phiP4-3 infecting Proteus pennea.</title>
        <authorList>
            <person name="He Y."/>
            <person name="Yang H."/>
        </authorList>
    </citation>
    <scope>NUCLEOTIDE SEQUENCE [LARGE SCALE GENOMIC DNA]</scope>
</reference>